<evidence type="ECO:0000313" key="2">
    <source>
        <dbReference type="EMBL" id="GMH53466.1"/>
    </source>
</evidence>
<comment type="caution">
    <text evidence="2">The sequence shown here is derived from an EMBL/GenBank/DDBJ whole genome shotgun (WGS) entry which is preliminary data.</text>
</comment>
<evidence type="ECO:0000313" key="3">
    <source>
        <dbReference type="Proteomes" id="UP001165122"/>
    </source>
</evidence>
<dbReference type="AlphaFoldDB" id="A0A9W6ZIR0"/>
<proteinExistence type="predicted"/>
<dbReference type="Proteomes" id="UP001165122">
    <property type="component" value="Unassembled WGS sequence"/>
</dbReference>
<protein>
    <submittedName>
        <fullName evidence="2">Uncharacterized protein</fullName>
    </submittedName>
</protein>
<accession>A0A9W6ZIR0</accession>
<organism evidence="2 3">
    <name type="scientific">Triparma laevis f. longispina</name>
    <dbReference type="NCBI Taxonomy" id="1714387"/>
    <lineage>
        <taxon>Eukaryota</taxon>
        <taxon>Sar</taxon>
        <taxon>Stramenopiles</taxon>
        <taxon>Ochrophyta</taxon>
        <taxon>Bolidophyceae</taxon>
        <taxon>Parmales</taxon>
        <taxon>Triparmaceae</taxon>
        <taxon>Triparma</taxon>
    </lineage>
</organism>
<reference evidence="3" key="1">
    <citation type="journal article" date="2023" name="Commun. Biol.">
        <title>Genome analysis of Parmales, the sister group of diatoms, reveals the evolutionary specialization of diatoms from phago-mixotrophs to photoautotrophs.</title>
        <authorList>
            <person name="Ban H."/>
            <person name="Sato S."/>
            <person name="Yoshikawa S."/>
            <person name="Yamada K."/>
            <person name="Nakamura Y."/>
            <person name="Ichinomiya M."/>
            <person name="Sato N."/>
            <person name="Blanc-Mathieu R."/>
            <person name="Endo H."/>
            <person name="Kuwata A."/>
            <person name="Ogata H."/>
        </authorList>
    </citation>
    <scope>NUCLEOTIDE SEQUENCE [LARGE SCALE GENOMIC DNA]</scope>
    <source>
        <strain evidence="3">NIES 3700</strain>
    </source>
</reference>
<feature type="region of interest" description="Disordered" evidence="1">
    <location>
        <begin position="44"/>
        <end position="88"/>
    </location>
</feature>
<evidence type="ECO:0000256" key="1">
    <source>
        <dbReference type="SAM" id="MobiDB-lite"/>
    </source>
</evidence>
<name>A0A9W6ZIR0_9STRA</name>
<dbReference type="EMBL" id="BRXW01000425">
    <property type="protein sequence ID" value="GMH53466.1"/>
    <property type="molecule type" value="Genomic_DNA"/>
</dbReference>
<sequence>MNSLSLTDWLHGEDRKKKLNGSAFHADGLNLGASDEADVISPTPSLYNFSDSESDGTEDGHFVEDFDFEPPLPNPSAPLQKTEEEFSSTESTLTLTLATLMQHEEQVSAVAKNRVFVIEDESSANGLNVDDKDSFNSSEYEMC</sequence>
<keyword evidence="3" id="KW-1185">Reference proteome</keyword>
<gene>
    <name evidence="2" type="ORF">TrLO_g183</name>
</gene>
<dbReference type="OrthoDB" id="10458442at2759"/>